<proteinExistence type="predicted"/>
<dbReference type="EMBL" id="AVOT02000090">
    <property type="protein sequence ID" value="MBW0460991.1"/>
    <property type="molecule type" value="Genomic_DNA"/>
</dbReference>
<sequence>MGLQFNYGPNQKWWTSLSILERPPFLWIWAGLNNPGHMDHISHQHHPWPPVIPFKIGPRESKWPWGTSISPTARRLWAVKIKIDLNGQNFKFEEKFHYMERTKMTSKGHFGHRTSRFMGKRPLLKVHMEEFGATKGLKQLWTTLRGWLALI</sequence>
<accession>A0A9Q3GBT4</accession>
<gene>
    <name evidence="1" type="ORF">O181_000706</name>
</gene>
<organism evidence="1 2">
    <name type="scientific">Austropuccinia psidii MF-1</name>
    <dbReference type="NCBI Taxonomy" id="1389203"/>
    <lineage>
        <taxon>Eukaryota</taxon>
        <taxon>Fungi</taxon>
        <taxon>Dikarya</taxon>
        <taxon>Basidiomycota</taxon>
        <taxon>Pucciniomycotina</taxon>
        <taxon>Pucciniomycetes</taxon>
        <taxon>Pucciniales</taxon>
        <taxon>Sphaerophragmiaceae</taxon>
        <taxon>Austropuccinia</taxon>
    </lineage>
</organism>
<comment type="caution">
    <text evidence="1">The sequence shown here is derived from an EMBL/GenBank/DDBJ whole genome shotgun (WGS) entry which is preliminary data.</text>
</comment>
<evidence type="ECO:0000313" key="2">
    <source>
        <dbReference type="Proteomes" id="UP000765509"/>
    </source>
</evidence>
<keyword evidence="2" id="KW-1185">Reference proteome</keyword>
<evidence type="ECO:0000313" key="1">
    <source>
        <dbReference type="EMBL" id="MBW0460991.1"/>
    </source>
</evidence>
<dbReference type="Proteomes" id="UP000765509">
    <property type="component" value="Unassembled WGS sequence"/>
</dbReference>
<dbReference type="AlphaFoldDB" id="A0A9Q3GBT4"/>
<protein>
    <submittedName>
        <fullName evidence="1">Uncharacterized protein</fullName>
    </submittedName>
</protein>
<name>A0A9Q3GBT4_9BASI</name>
<reference evidence="1" key="1">
    <citation type="submission" date="2021-03" db="EMBL/GenBank/DDBJ databases">
        <title>Draft genome sequence of rust myrtle Austropuccinia psidii MF-1, a brazilian biotype.</title>
        <authorList>
            <person name="Quecine M.C."/>
            <person name="Pachon D.M.R."/>
            <person name="Bonatelli M.L."/>
            <person name="Correr F.H."/>
            <person name="Franceschini L.M."/>
            <person name="Leite T.F."/>
            <person name="Margarido G.R.A."/>
            <person name="Almeida C.A."/>
            <person name="Ferrarezi J.A."/>
            <person name="Labate C.A."/>
        </authorList>
    </citation>
    <scope>NUCLEOTIDE SEQUENCE</scope>
    <source>
        <strain evidence="1">MF-1</strain>
    </source>
</reference>